<feature type="compositionally biased region" description="Basic and acidic residues" evidence="1">
    <location>
        <begin position="265"/>
        <end position="289"/>
    </location>
</feature>
<keyword evidence="2" id="KW-0472">Membrane</keyword>
<feature type="region of interest" description="Disordered" evidence="1">
    <location>
        <begin position="336"/>
        <end position="364"/>
    </location>
</feature>
<feature type="compositionally biased region" description="Basic and acidic residues" evidence="1">
    <location>
        <begin position="249"/>
        <end position="258"/>
    </location>
</feature>
<keyword evidence="2" id="KW-0812">Transmembrane</keyword>
<evidence type="ECO:0000256" key="2">
    <source>
        <dbReference type="SAM" id="Phobius"/>
    </source>
</evidence>
<sequence length="834" mass="94431">MCILCVVPRWSRRIATLLPWLLIPVLFFWGMSPFLPPGLRFEITSPRIACLCILVVTLIWYKGVVPMLNYWQACRTAREQERQRALAIKMQQLLKTATRRCRNCHTTYRDQNPAGGRFMCSYCGHVSKRPVLDIPRSVGSSWFSKFMGNYRWLWSHDSQAQRNINVRWLCRLIFRHRSREDGSNTDRKGVLYRRGDNGGNLQENRCEKMKRKAEEKRQAKLEREMLEEEERKQREEVAKLVEERRKLRDENVKAERETSNSSVPDGERDNRKQADKKRDERRKDKDRGSSKSNSDVEDLEKRASWATERKHEFHKKTDNERQDSMGSTILISKSHTMEASHGNKVTASKTKYSSHITGNSPSSARSFGSSILFGRNMQNPTSSVTKPIKQVAGFMNPSSKNARDFQGAGDVIVNAMSSGNSGVTKSNLNQPMNSYVQPRQSTLKKPWHQLFTHSAPVSTNSESTNLICQNNHGQVEAQNMDLKDQTLIPNSSYDNSVNFVQPLPFNSMTSPNGVFNSTLFTNIKDSAQSFISDEAEIYEDPCYVPDMISLLGPVSEELDNFPLDARSNFLDDNMAEPHVLKNASASVNISKPSPIECPISRFQNSEEKQNAFGPVSCTLKYQEPLMVNVDESQGMWQMWETPQSQNTMGLLGGPSSWLLAMGQQNLKQDDIPNPLLNNTLLSQSMKGNPALLRTKPPLPVHDGVLQNEITYGAYSAGMNGSNPWIKTSPLQSLPSDGVNLFLPPNLIDNMQHVDTTEVSPNKSGSDYSILSSVDWVRPHPVGTKEWPHSQKSEISHLGKANTESQPSFRLKETLYTVNETMFPNAYDLTSHEDI</sequence>
<feature type="region of interest" description="Disordered" evidence="1">
    <location>
        <begin position="180"/>
        <end position="212"/>
    </location>
</feature>
<feature type="region of interest" description="Disordered" evidence="1">
    <location>
        <begin position="782"/>
        <end position="803"/>
    </location>
</feature>
<proteinExistence type="predicted"/>
<evidence type="ECO:0000256" key="1">
    <source>
        <dbReference type="SAM" id="MobiDB-lite"/>
    </source>
</evidence>
<dbReference type="OrthoDB" id="629492at2759"/>
<gene>
    <name evidence="3" type="ORF">ZIOFF_048182</name>
</gene>
<evidence type="ECO:0000313" key="4">
    <source>
        <dbReference type="Proteomes" id="UP000734854"/>
    </source>
</evidence>
<protein>
    <recommendedName>
        <fullName evidence="5">Stress response NST1-like protein</fullName>
    </recommendedName>
</protein>
<accession>A0A8J5KU65</accession>
<feature type="compositionally biased region" description="Basic and acidic residues" evidence="1">
    <location>
        <begin position="785"/>
        <end position="796"/>
    </location>
</feature>
<reference evidence="3 4" key="1">
    <citation type="submission" date="2020-08" db="EMBL/GenBank/DDBJ databases">
        <title>Plant Genome Project.</title>
        <authorList>
            <person name="Zhang R.-G."/>
        </authorList>
    </citation>
    <scope>NUCLEOTIDE SEQUENCE [LARGE SCALE GENOMIC DNA]</scope>
    <source>
        <tissue evidence="3">Rhizome</tissue>
    </source>
</reference>
<feature type="transmembrane region" description="Helical" evidence="2">
    <location>
        <begin position="17"/>
        <end position="36"/>
    </location>
</feature>
<feature type="region of interest" description="Disordered" evidence="1">
    <location>
        <begin position="249"/>
        <end position="304"/>
    </location>
</feature>
<keyword evidence="4" id="KW-1185">Reference proteome</keyword>
<dbReference type="EMBL" id="JACMSC010000013">
    <property type="protein sequence ID" value="KAG6493205.1"/>
    <property type="molecule type" value="Genomic_DNA"/>
</dbReference>
<evidence type="ECO:0000313" key="3">
    <source>
        <dbReference type="EMBL" id="KAG6493205.1"/>
    </source>
</evidence>
<feature type="compositionally biased region" description="Basic and acidic residues" evidence="1">
    <location>
        <begin position="180"/>
        <end position="196"/>
    </location>
</feature>
<name>A0A8J5KU65_ZINOF</name>
<comment type="caution">
    <text evidence="3">The sequence shown here is derived from an EMBL/GenBank/DDBJ whole genome shotgun (WGS) entry which is preliminary data.</text>
</comment>
<organism evidence="3 4">
    <name type="scientific">Zingiber officinale</name>
    <name type="common">Ginger</name>
    <name type="synonym">Amomum zingiber</name>
    <dbReference type="NCBI Taxonomy" id="94328"/>
    <lineage>
        <taxon>Eukaryota</taxon>
        <taxon>Viridiplantae</taxon>
        <taxon>Streptophyta</taxon>
        <taxon>Embryophyta</taxon>
        <taxon>Tracheophyta</taxon>
        <taxon>Spermatophyta</taxon>
        <taxon>Magnoliopsida</taxon>
        <taxon>Liliopsida</taxon>
        <taxon>Zingiberales</taxon>
        <taxon>Zingiberaceae</taxon>
        <taxon>Zingiber</taxon>
    </lineage>
</organism>
<evidence type="ECO:0008006" key="5">
    <source>
        <dbReference type="Google" id="ProtNLM"/>
    </source>
</evidence>
<keyword evidence="2" id="KW-1133">Transmembrane helix</keyword>
<dbReference type="AlphaFoldDB" id="A0A8J5KU65"/>
<dbReference type="Proteomes" id="UP000734854">
    <property type="component" value="Unassembled WGS sequence"/>
</dbReference>
<feature type="compositionally biased region" description="Polar residues" evidence="1">
    <location>
        <begin position="343"/>
        <end position="364"/>
    </location>
</feature>